<accession>A0A3P7IHX4</accession>
<sequence length="56" mass="5924">MEVDAGESESECTYNDGFERNEPGGSVRLLSRGGMVRSGTPSGIPRGKKPATLLIL</sequence>
<proteinExistence type="predicted"/>
<feature type="region of interest" description="Disordered" evidence="1">
    <location>
        <begin position="1"/>
        <end position="56"/>
    </location>
</feature>
<feature type="compositionally biased region" description="Acidic residues" evidence="1">
    <location>
        <begin position="1"/>
        <end position="10"/>
    </location>
</feature>
<protein>
    <submittedName>
        <fullName evidence="2">Uncharacterized protein</fullName>
    </submittedName>
</protein>
<evidence type="ECO:0000313" key="2">
    <source>
        <dbReference type="EMBL" id="VDM72590.1"/>
    </source>
</evidence>
<gene>
    <name evidence="2" type="ORF">SVUK_LOCUS7588</name>
</gene>
<dbReference type="EMBL" id="UYYB01026136">
    <property type="protein sequence ID" value="VDM72590.1"/>
    <property type="molecule type" value="Genomic_DNA"/>
</dbReference>
<evidence type="ECO:0000313" key="3">
    <source>
        <dbReference type="Proteomes" id="UP000270094"/>
    </source>
</evidence>
<organism evidence="2 3">
    <name type="scientific">Strongylus vulgaris</name>
    <name type="common">Blood worm</name>
    <dbReference type="NCBI Taxonomy" id="40348"/>
    <lineage>
        <taxon>Eukaryota</taxon>
        <taxon>Metazoa</taxon>
        <taxon>Ecdysozoa</taxon>
        <taxon>Nematoda</taxon>
        <taxon>Chromadorea</taxon>
        <taxon>Rhabditida</taxon>
        <taxon>Rhabditina</taxon>
        <taxon>Rhabditomorpha</taxon>
        <taxon>Strongyloidea</taxon>
        <taxon>Strongylidae</taxon>
        <taxon>Strongylus</taxon>
    </lineage>
</organism>
<dbReference type="Proteomes" id="UP000270094">
    <property type="component" value="Unassembled WGS sequence"/>
</dbReference>
<keyword evidence="3" id="KW-1185">Reference proteome</keyword>
<evidence type="ECO:0000256" key="1">
    <source>
        <dbReference type="SAM" id="MobiDB-lite"/>
    </source>
</evidence>
<reference evidence="2 3" key="1">
    <citation type="submission" date="2018-11" db="EMBL/GenBank/DDBJ databases">
        <authorList>
            <consortium name="Pathogen Informatics"/>
        </authorList>
    </citation>
    <scope>NUCLEOTIDE SEQUENCE [LARGE SCALE GENOMIC DNA]</scope>
</reference>
<name>A0A3P7IHX4_STRVU</name>
<dbReference type="AlphaFoldDB" id="A0A3P7IHX4"/>